<feature type="non-terminal residue" evidence="1">
    <location>
        <position position="1"/>
    </location>
</feature>
<gene>
    <name evidence="1" type="primary">CU672266.1</name>
</gene>
<proteinExistence type="predicted"/>
<evidence type="ECO:0000313" key="1">
    <source>
        <dbReference type="EMBL" id="SBQ53549.1"/>
    </source>
</evidence>
<reference evidence="1" key="1">
    <citation type="submission" date="2016-05" db="EMBL/GenBank/DDBJ databases">
        <authorList>
            <person name="Lavstsen T."/>
            <person name="Jespersen J.S."/>
        </authorList>
    </citation>
    <scope>NUCLEOTIDE SEQUENCE</scope>
    <source>
        <tissue evidence="1">Brain</tissue>
    </source>
</reference>
<dbReference type="EMBL" id="HAEB01007022">
    <property type="protein sequence ID" value="SBQ53549.1"/>
    <property type="molecule type" value="Transcribed_RNA"/>
</dbReference>
<protein>
    <submittedName>
        <fullName evidence="1">Uncharacterized protein</fullName>
    </submittedName>
</protein>
<accession>A0A1A8F613</accession>
<name>A0A1A8F613_9TELE</name>
<reference evidence="1" key="2">
    <citation type="submission" date="2016-06" db="EMBL/GenBank/DDBJ databases">
        <title>The genome of a short-lived fish provides insights into sex chromosome evolution and the genetic control of aging.</title>
        <authorList>
            <person name="Reichwald K."/>
            <person name="Felder M."/>
            <person name="Petzold A."/>
            <person name="Koch P."/>
            <person name="Groth M."/>
            <person name="Platzer M."/>
        </authorList>
    </citation>
    <scope>NUCLEOTIDE SEQUENCE</scope>
    <source>
        <tissue evidence="1">Brain</tissue>
    </source>
</reference>
<sequence length="41" mass="4741">GKDGKFVFACLNKKGKPISGVLGRKWRVEEWDHLNRSDVIR</sequence>
<organism evidence="1">
    <name type="scientific">Nothobranchius korthausae</name>
    <dbReference type="NCBI Taxonomy" id="1143690"/>
    <lineage>
        <taxon>Eukaryota</taxon>
        <taxon>Metazoa</taxon>
        <taxon>Chordata</taxon>
        <taxon>Craniata</taxon>
        <taxon>Vertebrata</taxon>
        <taxon>Euteleostomi</taxon>
        <taxon>Actinopterygii</taxon>
        <taxon>Neopterygii</taxon>
        <taxon>Teleostei</taxon>
        <taxon>Neoteleostei</taxon>
        <taxon>Acanthomorphata</taxon>
        <taxon>Ovalentaria</taxon>
        <taxon>Atherinomorphae</taxon>
        <taxon>Cyprinodontiformes</taxon>
        <taxon>Nothobranchiidae</taxon>
        <taxon>Nothobranchius</taxon>
    </lineage>
</organism>
<dbReference type="AlphaFoldDB" id="A0A1A8F613"/>